<dbReference type="Proteomes" id="UP000059113">
    <property type="component" value="Chromosome"/>
</dbReference>
<reference evidence="3" key="2">
    <citation type="submission" date="2015-04" db="EMBL/GenBank/DDBJ databases">
        <title>The complete genome sequence of Erythrobacter sp. s21-N3.</title>
        <authorList>
            <person name="Zhuang L."/>
            <person name="Liu Y."/>
            <person name="Shao Z."/>
        </authorList>
    </citation>
    <scope>NUCLEOTIDE SEQUENCE [LARGE SCALE GENOMIC DNA]</scope>
    <source>
        <strain evidence="3">s21-N3</strain>
    </source>
</reference>
<evidence type="ECO:0000259" key="1">
    <source>
        <dbReference type="Pfam" id="PF03167"/>
    </source>
</evidence>
<proteinExistence type="predicted"/>
<dbReference type="Pfam" id="PF03167">
    <property type="entry name" value="UDG"/>
    <property type="match status" value="1"/>
</dbReference>
<dbReference type="Gene3D" id="3.40.470.10">
    <property type="entry name" value="Uracil-DNA glycosylase-like domain"/>
    <property type="match status" value="1"/>
</dbReference>
<dbReference type="NCBIfam" id="TIGR04274">
    <property type="entry name" value="hypoxanDNAglyco"/>
    <property type="match status" value="1"/>
</dbReference>
<reference evidence="2 3" key="1">
    <citation type="journal article" date="2015" name="Int. J. Syst. Evol. Microbiol.">
        <title>Erythrobacter atlanticus sp. nov., a bacterium from ocean sediment able to degrade polycyclic aromatic hydrocarbons.</title>
        <authorList>
            <person name="Zhuang L."/>
            <person name="Liu Y."/>
            <person name="Wang L."/>
            <person name="Wang W."/>
            <person name="Shao Z."/>
        </authorList>
    </citation>
    <scope>NUCLEOTIDE SEQUENCE [LARGE SCALE GENOMIC DNA]</scope>
    <source>
        <strain evidence="3">s21-N3</strain>
    </source>
</reference>
<organism evidence="2 3">
    <name type="scientific">Aurantiacibacter atlanticus</name>
    <dbReference type="NCBI Taxonomy" id="1648404"/>
    <lineage>
        <taxon>Bacteria</taxon>
        <taxon>Pseudomonadati</taxon>
        <taxon>Pseudomonadota</taxon>
        <taxon>Alphaproteobacteria</taxon>
        <taxon>Sphingomonadales</taxon>
        <taxon>Erythrobacteraceae</taxon>
        <taxon>Aurantiacibacter</taxon>
    </lineage>
</organism>
<dbReference type="STRING" id="1648404.CP97_11810"/>
<dbReference type="SUPFAM" id="SSF52141">
    <property type="entry name" value="Uracil-DNA glycosylase-like"/>
    <property type="match status" value="1"/>
</dbReference>
<evidence type="ECO:0000313" key="2">
    <source>
        <dbReference type="EMBL" id="AKQ43416.2"/>
    </source>
</evidence>
<name>A0A0H4VKL0_9SPHN</name>
<feature type="domain" description="Uracil-DNA glycosylase-like" evidence="1">
    <location>
        <begin position="2"/>
        <end position="143"/>
    </location>
</feature>
<gene>
    <name evidence="2" type="ORF">CP97_11810</name>
</gene>
<dbReference type="AlphaFoldDB" id="A0A0H4VKL0"/>
<sequence>MLILGSLPGDLSLAQHRYYAHPRNMFWHFAGRIIAEDLPALPYDARLERLRAHRIGLWDVVAAGTRKGSLDSAIRDAAIHPLGNFCEGLPELRAIGFNGKTAAKLGRSLVDCSRYACLDLPSSSPAYAAMPVAEKEKLWLDLREYLETHATRAH</sequence>
<evidence type="ECO:0000313" key="3">
    <source>
        <dbReference type="Proteomes" id="UP000059113"/>
    </source>
</evidence>
<dbReference type="KEGG" id="ery:CP97_11810"/>
<dbReference type="CDD" id="cd10032">
    <property type="entry name" value="UDG-F6_HDG"/>
    <property type="match status" value="1"/>
</dbReference>
<dbReference type="InterPro" id="IPR036895">
    <property type="entry name" value="Uracil-DNA_glycosylase-like_sf"/>
</dbReference>
<dbReference type="EMBL" id="CP011310">
    <property type="protein sequence ID" value="AKQ43416.2"/>
    <property type="molecule type" value="Genomic_DNA"/>
</dbReference>
<accession>A0A0H4VKL0</accession>
<protein>
    <submittedName>
        <fullName evidence="2">Uracil-DNA glycosylase superfamily</fullName>
    </submittedName>
</protein>
<dbReference type="InterPro" id="IPR026353">
    <property type="entry name" value="Hypoxan-DNA_Glyclase"/>
</dbReference>
<dbReference type="InterPro" id="IPR005122">
    <property type="entry name" value="Uracil-DNA_glycosylase-like"/>
</dbReference>
<keyword evidence="3" id="KW-1185">Reference proteome</keyword>